<protein>
    <submittedName>
        <fullName evidence="2">Enamine deaminase RidA, house cleaning of reactive enamine intermediates, YjgF/YER057c/UK114 family</fullName>
    </submittedName>
</protein>
<dbReference type="GO" id="GO:0019239">
    <property type="term" value="F:deaminase activity"/>
    <property type="evidence" value="ECO:0007669"/>
    <property type="project" value="TreeGrafter"/>
</dbReference>
<dbReference type="GO" id="GO:0005829">
    <property type="term" value="C:cytosol"/>
    <property type="evidence" value="ECO:0007669"/>
    <property type="project" value="TreeGrafter"/>
</dbReference>
<proteinExistence type="inferred from homology"/>
<dbReference type="PANTHER" id="PTHR11803">
    <property type="entry name" value="2-IMINOBUTANOATE/2-IMINOPROPANOATE DEAMINASE RIDA"/>
    <property type="match status" value="1"/>
</dbReference>
<dbReference type="SUPFAM" id="SSF55298">
    <property type="entry name" value="YjgF-like"/>
    <property type="match status" value="1"/>
</dbReference>
<dbReference type="AlphaFoldDB" id="A0A1M7UL27"/>
<keyword evidence="3" id="KW-1185">Reference proteome</keyword>
<dbReference type="Gene3D" id="3.30.1330.40">
    <property type="entry name" value="RutC-like"/>
    <property type="match status" value="1"/>
</dbReference>
<evidence type="ECO:0000256" key="1">
    <source>
        <dbReference type="ARBA" id="ARBA00010552"/>
    </source>
</evidence>
<dbReference type="Pfam" id="PF01042">
    <property type="entry name" value="Ribonuc_L-PSP"/>
    <property type="match status" value="1"/>
</dbReference>
<dbReference type="InterPro" id="IPR035959">
    <property type="entry name" value="RutC-like_sf"/>
</dbReference>
<dbReference type="OrthoDB" id="9799840at2"/>
<dbReference type="InterPro" id="IPR006175">
    <property type="entry name" value="YjgF/YER057c/UK114"/>
</dbReference>
<dbReference type="RefSeq" id="WP_083587788.1">
    <property type="nucleotide sequence ID" value="NZ_LT670849.1"/>
</dbReference>
<dbReference type="CDD" id="cd00448">
    <property type="entry name" value="YjgF_YER057c_UK114_family"/>
    <property type="match status" value="1"/>
</dbReference>
<accession>A0A1M7UL27</accession>
<organism evidence="2 3">
    <name type="scientific">Bradyrhizobium erythrophlei</name>
    <dbReference type="NCBI Taxonomy" id="1437360"/>
    <lineage>
        <taxon>Bacteria</taxon>
        <taxon>Pseudomonadati</taxon>
        <taxon>Pseudomonadota</taxon>
        <taxon>Alphaproteobacteria</taxon>
        <taxon>Hyphomicrobiales</taxon>
        <taxon>Nitrobacteraceae</taxon>
        <taxon>Bradyrhizobium</taxon>
    </lineage>
</organism>
<name>A0A1M7UL27_9BRAD</name>
<comment type="similarity">
    <text evidence="1">Belongs to the RutC family.</text>
</comment>
<sequence length="149" mass="16323">MTLPLQPSYHRRDFTHQEPFNLRALAPPSIRPPFARYSHGIAVPAGYRLVLTSGQLGIGSDEQIPADCEAQAELCFANIAAILAEDGMTLANIVRLNAYVTGREHMQGYMRVRDRQFPGTPPASTLMIVSGFTRPEFVVEIEAIAATPA</sequence>
<dbReference type="EMBL" id="LT670849">
    <property type="protein sequence ID" value="SHN83630.1"/>
    <property type="molecule type" value="Genomic_DNA"/>
</dbReference>
<evidence type="ECO:0000313" key="3">
    <source>
        <dbReference type="Proteomes" id="UP000184096"/>
    </source>
</evidence>
<dbReference type="Proteomes" id="UP000184096">
    <property type="component" value="Chromosome I"/>
</dbReference>
<gene>
    <name evidence="2" type="ORF">SAMN05444170_5572</name>
</gene>
<dbReference type="PANTHER" id="PTHR11803:SF58">
    <property type="entry name" value="PROTEIN HMF1-RELATED"/>
    <property type="match status" value="1"/>
</dbReference>
<reference evidence="3" key="1">
    <citation type="submission" date="2016-11" db="EMBL/GenBank/DDBJ databases">
        <authorList>
            <person name="Varghese N."/>
            <person name="Submissions S."/>
        </authorList>
    </citation>
    <scope>NUCLEOTIDE SEQUENCE [LARGE SCALE GENOMIC DNA]</scope>
    <source>
        <strain evidence="3">GAS401</strain>
    </source>
</reference>
<evidence type="ECO:0000313" key="2">
    <source>
        <dbReference type="EMBL" id="SHN83630.1"/>
    </source>
</evidence>